<dbReference type="Pfam" id="PF01963">
    <property type="entry name" value="TraB_PrgY_gumN"/>
    <property type="match status" value="1"/>
</dbReference>
<sequence>MAHSAVGGWRGALGVGAIAATLALTPCAAAQAGSSSPTSEAPSPRPTEDDAPKQAAFCGGVDLVRALQVSDPASFERFDSAARMVVNGAGLLWRVDAPGMQPSYLFGTMHSSEAFASSFDDLVLRALSRSKLVATELPGASTRRIANELRRLVGARSFRPQGGSLDALPDSARVAVESRLASIGISHAVASQLQPWFLALSLSRSNCSATAARSGAPQETADARIERLALEQGATVLGLETPAEQVDALASVPDEVALRMLKDAAERRVSPEDFESTITGLYSARRIGYLLAMRGQNWAGVLDGDGYADFISAFVGSFITRRNHAMAARATPILAQGGAFVAVGALHLPGEEGMVELIRRQGFAVSRIW</sequence>
<dbReference type="OrthoDB" id="9806326at2"/>
<gene>
    <name evidence="3" type="ORF">EYR15_08870</name>
</gene>
<keyword evidence="4" id="KW-1185">Reference proteome</keyword>
<reference evidence="3 4" key="1">
    <citation type="submission" date="2019-02" db="EMBL/GenBank/DDBJ databases">
        <title>Hansschlegelia quercus sp. nov., a novel methylotrophic bacterium from buds of oak (Quercus robur L.).</title>
        <authorList>
            <person name="Agafonova N.V."/>
            <person name="Kaparullina E.N."/>
            <person name="Grouzdev D.S."/>
            <person name="Doronina N.V."/>
        </authorList>
    </citation>
    <scope>NUCLEOTIDE SEQUENCE [LARGE SCALE GENOMIC DNA]</scope>
    <source>
        <strain evidence="3 4">Dub</strain>
    </source>
</reference>
<dbReference type="InterPro" id="IPR047111">
    <property type="entry name" value="YbaP-like"/>
</dbReference>
<protein>
    <submittedName>
        <fullName evidence="3">TraB/GumN family protein</fullName>
    </submittedName>
</protein>
<feature type="signal peptide" evidence="2">
    <location>
        <begin position="1"/>
        <end position="32"/>
    </location>
</feature>
<dbReference type="AlphaFoldDB" id="A0A4Q9GMT4"/>
<dbReference type="InterPro" id="IPR002816">
    <property type="entry name" value="TraB/PrgY/GumN_fam"/>
</dbReference>
<dbReference type="Proteomes" id="UP000291613">
    <property type="component" value="Unassembled WGS sequence"/>
</dbReference>
<keyword evidence="2" id="KW-0732">Signal</keyword>
<dbReference type="PANTHER" id="PTHR40590:SF1">
    <property type="entry name" value="CYTOPLASMIC PROTEIN"/>
    <property type="match status" value="1"/>
</dbReference>
<evidence type="ECO:0000313" key="3">
    <source>
        <dbReference type="EMBL" id="TBN54024.1"/>
    </source>
</evidence>
<accession>A0A4Q9GMT4</accession>
<dbReference type="PANTHER" id="PTHR40590">
    <property type="entry name" value="CYTOPLASMIC PROTEIN-RELATED"/>
    <property type="match status" value="1"/>
</dbReference>
<feature type="chain" id="PRO_5020334927" evidence="2">
    <location>
        <begin position="33"/>
        <end position="369"/>
    </location>
</feature>
<feature type="region of interest" description="Disordered" evidence="1">
    <location>
        <begin position="31"/>
        <end position="52"/>
    </location>
</feature>
<evidence type="ECO:0000256" key="2">
    <source>
        <dbReference type="SAM" id="SignalP"/>
    </source>
</evidence>
<dbReference type="CDD" id="cd14789">
    <property type="entry name" value="Tiki"/>
    <property type="match status" value="1"/>
</dbReference>
<evidence type="ECO:0000256" key="1">
    <source>
        <dbReference type="SAM" id="MobiDB-lite"/>
    </source>
</evidence>
<dbReference type="EMBL" id="SIUB01000003">
    <property type="protein sequence ID" value="TBN54024.1"/>
    <property type="molecule type" value="Genomic_DNA"/>
</dbReference>
<proteinExistence type="predicted"/>
<evidence type="ECO:0000313" key="4">
    <source>
        <dbReference type="Proteomes" id="UP000291613"/>
    </source>
</evidence>
<name>A0A4Q9GMT4_9HYPH</name>
<comment type="caution">
    <text evidence="3">The sequence shown here is derived from an EMBL/GenBank/DDBJ whole genome shotgun (WGS) entry which is preliminary data.</text>
</comment>
<organism evidence="3 4">
    <name type="scientific">Hansschlegelia quercus</name>
    <dbReference type="NCBI Taxonomy" id="2528245"/>
    <lineage>
        <taxon>Bacteria</taxon>
        <taxon>Pseudomonadati</taxon>
        <taxon>Pseudomonadota</taxon>
        <taxon>Alphaproteobacteria</taxon>
        <taxon>Hyphomicrobiales</taxon>
        <taxon>Methylopilaceae</taxon>
        <taxon>Hansschlegelia</taxon>
    </lineage>
</organism>